<dbReference type="Gene3D" id="3.30.360.40">
    <property type="entry name" value="YwmB-like"/>
    <property type="match status" value="1"/>
</dbReference>
<dbReference type="SUPFAM" id="SSF143842">
    <property type="entry name" value="YwmB-like"/>
    <property type="match status" value="1"/>
</dbReference>
<dbReference type="Pfam" id="PF08680">
    <property type="entry name" value="DUF1779"/>
    <property type="match status" value="1"/>
</dbReference>
<dbReference type="STRING" id="284581.AMD01_22600"/>
<comment type="caution">
    <text evidence="1">The sequence shown here is derived from an EMBL/GenBank/DDBJ whole genome shotgun (WGS) entry which is preliminary data.</text>
</comment>
<name>A0A0M0KFS2_9BACI</name>
<dbReference type="Gene3D" id="3.30.2030.10">
    <property type="entry name" value="YwmB-like"/>
    <property type="match status" value="1"/>
</dbReference>
<evidence type="ECO:0000313" key="1">
    <source>
        <dbReference type="EMBL" id="KOO37263.1"/>
    </source>
</evidence>
<dbReference type="Proteomes" id="UP000037558">
    <property type="component" value="Unassembled WGS sequence"/>
</dbReference>
<dbReference type="AlphaFoldDB" id="A0A0M0KFS2"/>
<organism evidence="1 2">
    <name type="scientific">Priestia koreensis</name>
    <dbReference type="NCBI Taxonomy" id="284581"/>
    <lineage>
        <taxon>Bacteria</taxon>
        <taxon>Bacillati</taxon>
        <taxon>Bacillota</taxon>
        <taxon>Bacilli</taxon>
        <taxon>Bacillales</taxon>
        <taxon>Bacillaceae</taxon>
        <taxon>Priestia</taxon>
    </lineage>
</organism>
<evidence type="ECO:0008006" key="3">
    <source>
        <dbReference type="Google" id="ProtNLM"/>
    </source>
</evidence>
<gene>
    <name evidence="1" type="ORF">AMD01_22600</name>
</gene>
<protein>
    <recommendedName>
        <fullName evidence="3">TATA-box binding</fullName>
    </recommendedName>
</protein>
<dbReference type="RefSeq" id="WP_053403701.1">
    <property type="nucleotide sequence ID" value="NZ_LILC01000037.1"/>
</dbReference>
<dbReference type="PATRIC" id="fig|284581.3.peg.3376"/>
<dbReference type="InterPro" id="IPR014794">
    <property type="entry name" value="DUF1779"/>
</dbReference>
<accession>A0A0M0KFS2</accession>
<sequence length="250" mass="28670">MNKKISVFLAIFFLGFFIYYGSYVSQAKGNNDVPVMQIAQTLLDKDVAVTSWSLYTKEEVPSVISKETFVKKINELKFSLKGFKWELKRERDVWKAVGLHYNKDSEMMEEVQLVSTLKNKTSDSYILYHVAGKAWDKHQWNLGYDEFQKSYHKIFTFNPKIFSCVKGQFNDKMKSVLSLGKDELLEAFKAKTVESLVEETFVSVSAYTGMWKEVLPTKNNKMNLQIALRKTGLGGKTTVVVGTPIITSEY</sequence>
<dbReference type="EMBL" id="LILC01000037">
    <property type="protein sequence ID" value="KOO37263.1"/>
    <property type="molecule type" value="Genomic_DNA"/>
</dbReference>
<dbReference type="OrthoDB" id="2374820at2"/>
<dbReference type="InterPro" id="IPR036209">
    <property type="entry name" value="YwmB-like_sf"/>
</dbReference>
<proteinExistence type="predicted"/>
<keyword evidence="2" id="KW-1185">Reference proteome</keyword>
<reference evidence="2" key="1">
    <citation type="submission" date="2015-08" db="EMBL/GenBank/DDBJ databases">
        <title>Fjat-14210 dsm16467.</title>
        <authorList>
            <person name="Liu B."/>
            <person name="Wang J."/>
            <person name="Zhu Y."/>
            <person name="Liu G."/>
            <person name="Chen Q."/>
            <person name="Chen Z."/>
            <person name="Lan J."/>
            <person name="Che J."/>
            <person name="Ge C."/>
            <person name="Shi H."/>
            <person name="Pan Z."/>
            <person name="Liu X."/>
        </authorList>
    </citation>
    <scope>NUCLEOTIDE SEQUENCE [LARGE SCALE GENOMIC DNA]</scope>
    <source>
        <strain evidence="2">DSM 16467</strain>
    </source>
</reference>
<evidence type="ECO:0000313" key="2">
    <source>
        <dbReference type="Proteomes" id="UP000037558"/>
    </source>
</evidence>